<dbReference type="InterPro" id="IPR015943">
    <property type="entry name" value="WD40/YVTN_repeat-like_dom_sf"/>
</dbReference>
<dbReference type="EMBL" id="OC985883">
    <property type="protein sequence ID" value="CAG4642538.1"/>
    <property type="molecule type" value="Genomic_DNA"/>
</dbReference>
<keyword evidence="3" id="KW-0853">WD repeat</keyword>
<dbReference type="InterPro" id="IPR036322">
    <property type="entry name" value="WD40_repeat_dom_sf"/>
</dbReference>
<name>A0A9N6WTJ2_9CRUS</name>
<dbReference type="AlphaFoldDB" id="A0A9N6WTJ2"/>
<dbReference type="InterPro" id="IPR001680">
    <property type="entry name" value="WD40_rpt"/>
</dbReference>
<dbReference type="GO" id="GO:0015030">
    <property type="term" value="C:Cajal body"/>
    <property type="evidence" value="ECO:0007669"/>
    <property type="project" value="TreeGrafter"/>
</dbReference>
<dbReference type="PANTHER" id="PTHR13211:SF0">
    <property type="entry name" value="TELOMERASE CAJAL BODY PROTEIN 1"/>
    <property type="match status" value="1"/>
</dbReference>
<evidence type="ECO:0000256" key="4">
    <source>
        <dbReference type="SAM" id="MobiDB-lite"/>
    </source>
</evidence>
<dbReference type="SUPFAM" id="SSF50978">
    <property type="entry name" value="WD40 repeat-like"/>
    <property type="match status" value="1"/>
</dbReference>
<dbReference type="Gene3D" id="2.130.10.10">
    <property type="entry name" value="YVTN repeat-like/Quinoprotein amine dehydrogenase"/>
    <property type="match status" value="2"/>
</dbReference>
<gene>
    <name evidence="5" type="primary">EOG090X06W9</name>
</gene>
<evidence type="ECO:0000313" key="5">
    <source>
        <dbReference type="EMBL" id="CAG4642538.1"/>
    </source>
</evidence>
<dbReference type="GO" id="GO:0003723">
    <property type="term" value="F:RNA binding"/>
    <property type="evidence" value="ECO:0007669"/>
    <property type="project" value="TreeGrafter"/>
</dbReference>
<sequence length="469" mass="52118">METEQRDNIPEDLVEDDNVPEDLLKDENKSLELTDVLQTTEETVVSEETLPVSYPIYQCEYPWVPVCGSVAEMGRDQRFFKGCKWSPDGTCLLTCTDDSTLKLFDLPADLYKSHNLPFQGCSLTEINPALKIKEGELIYDYCWHPHMSSWHPETCLLASTAKNSPVHLWDAYRGKLVATYRAYNSVDEVEAASSISISPDGEKLYCGFDKCIRVFDIKIPGRECDLRPTKFKDGCTPSQSGIVSCIAVNPALPTVYAAASYMKTIGLYSEPDGTPLCVLEGHRGGVTHLKFSPDGFFLYSGGRKDPEIICWDLRNPGQVLYTVNRTVQTNQRIYFDLDPTGRFLITGDTNGFIRVWDTQKALEVTTESASTVPAELCSWKPHDDCTNGVSCHPWLPLVATSSGQRHTTLASYDSEASDSECEGGAPPLPPPSRENNVKLWWAGSTPPLAITTDDFFSETQQTANDENSI</sequence>
<evidence type="ECO:0000256" key="3">
    <source>
        <dbReference type="PROSITE-ProRule" id="PRU00221"/>
    </source>
</evidence>
<comment type="similarity">
    <text evidence="1">Belongs to the TCAB1 family.</text>
</comment>
<evidence type="ECO:0000256" key="1">
    <source>
        <dbReference type="ARBA" id="ARBA00038279"/>
    </source>
</evidence>
<dbReference type="InterPro" id="IPR051150">
    <property type="entry name" value="SWT21/TCAB1_mRNA_Telomere"/>
</dbReference>
<dbReference type="PROSITE" id="PS50082">
    <property type="entry name" value="WD_REPEATS_2"/>
    <property type="match status" value="2"/>
</dbReference>
<feature type="region of interest" description="Disordered" evidence="4">
    <location>
        <begin position="413"/>
        <end position="437"/>
    </location>
</feature>
<evidence type="ECO:0000256" key="2">
    <source>
        <dbReference type="ARBA" id="ARBA00041558"/>
    </source>
</evidence>
<reference evidence="5" key="1">
    <citation type="submission" date="2021-04" db="EMBL/GenBank/DDBJ databases">
        <authorList>
            <person name="Cornetti L."/>
        </authorList>
    </citation>
    <scope>NUCLEOTIDE SEQUENCE</scope>
</reference>
<dbReference type="GO" id="GO:0030576">
    <property type="term" value="P:Cajal body organization"/>
    <property type="evidence" value="ECO:0007669"/>
    <property type="project" value="TreeGrafter"/>
</dbReference>
<feature type="region of interest" description="Disordered" evidence="4">
    <location>
        <begin position="1"/>
        <end position="21"/>
    </location>
</feature>
<dbReference type="Pfam" id="PF00400">
    <property type="entry name" value="WD40"/>
    <property type="match status" value="4"/>
</dbReference>
<organism evidence="5">
    <name type="scientific">Evadne anonyx</name>
    <dbReference type="NCBI Taxonomy" id="141404"/>
    <lineage>
        <taxon>Eukaryota</taxon>
        <taxon>Metazoa</taxon>
        <taxon>Ecdysozoa</taxon>
        <taxon>Arthropoda</taxon>
        <taxon>Crustacea</taxon>
        <taxon>Branchiopoda</taxon>
        <taxon>Diplostraca</taxon>
        <taxon>Cladocera</taxon>
        <taxon>Onychopoda</taxon>
        <taxon>Podonidae</taxon>
        <taxon>Evadne</taxon>
    </lineage>
</organism>
<feature type="repeat" description="WD" evidence="3">
    <location>
        <begin position="337"/>
        <end position="366"/>
    </location>
</feature>
<dbReference type="PANTHER" id="PTHR13211">
    <property type="entry name" value="TELOMERASE CAJAL BODY PROTEIN 1"/>
    <property type="match status" value="1"/>
</dbReference>
<accession>A0A9N6WTJ2</accession>
<proteinExistence type="inferred from homology"/>
<feature type="compositionally biased region" description="Acidic residues" evidence="4">
    <location>
        <begin position="10"/>
        <end position="20"/>
    </location>
</feature>
<dbReference type="SMART" id="SM00320">
    <property type="entry name" value="WD40"/>
    <property type="match status" value="7"/>
</dbReference>
<protein>
    <recommendedName>
        <fullName evidence="2">WD repeat-containing protein 79</fullName>
    </recommendedName>
</protein>
<feature type="repeat" description="WD" evidence="3">
    <location>
        <begin position="279"/>
        <end position="321"/>
    </location>
</feature>